<gene>
    <name evidence="2" type="primary">SSCI55640.1</name>
</gene>
<evidence type="ECO:0000256" key="1">
    <source>
        <dbReference type="SAM" id="MobiDB-lite"/>
    </source>
</evidence>
<protein>
    <submittedName>
        <fullName evidence="2">Uncharacterized protein</fullName>
    </submittedName>
</protein>
<evidence type="ECO:0000313" key="2">
    <source>
        <dbReference type="EMBL" id="CDW98461.1"/>
    </source>
</evidence>
<reference evidence="3" key="1">
    <citation type="submission" date="2014-06" db="EMBL/GenBank/DDBJ databases">
        <authorList>
            <person name="Berkman P.J."/>
        </authorList>
    </citation>
    <scope>NUCLEOTIDE SEQUENCE [LARGE SCALE GENOMIC DNA]</scope>
</reference>
<dbReference type="Proteomes" id="UP000242770">
    <property type="component" value="Unassembled WGS sequence"/>
</dbReference>
<dbReference type="AlphaFoldDB" id="A0A0F7S891"/>
<sequence>SSRIDLVATLLPPTSSTSVYDSHQLWTSPSSSPEHQHRYSFTLSTTSPQNVPLQKWRREQQDPSFKRS</sequence>
<organism evidence="2 3">
    <name type="scientific">Sporisorium scitamineum</name>
    <dbReference type="NCBI Taxonomy" id="49012"/>
    <lineage>
        <taxon>Eukaryota</taxon>
        <taxon>Fungi</taxon>
        <taxon>Dikarya</taxon>
        <taxon>Basidiomycota</taxon>
        <taxon>Ustilaginomycotina</taxon>
        <taxon>Ustilaginomycetes</taxon>
        <taxon>Ustilaginales</taxon>
        <taxon>Ustilaginaceae</taxon>
        <taxon>Sporisorium</taxon>
    </lineage>
</organism>
<feature type="region of interest" description="Disordered" evidence="1">
    <location>
        <begin position="13"/>
        <end position="68"/>
    </location>
</feature>
<dbReference type="EMBL" id="CCFA01003318">
    <property type="protein sequence ID" value="CDW98461.1"/>
    <property type="molecule type" value="Genomic_DNA"/>
</dbReference>
<accession>A0A0F7S891</accession>
<feature type="compositionally biased region" description="Polar residues" evidence="1">
    <location>
        <begin position="13"/>
        <end position="52"/>
    </location>
</feature>
<feature type="compositionally biased region" description="Basic and acidic residues" evidence="1">
    <location>
        <begin position="56"/>
        <end position="68"/>
    </location>
</feature>
<evidence type="ECO:0000313" key="3">
    <source>
        <dbReference type="Proteomes" id="UP000242770"/>
    </source>
</evidence>
<proteinExistence type="predicted"/>
<keyword evidence="3" id="KW-1185">Reference proteome</keyword>
<name>A0A0F7S891_9BASI</name>
<feature type="non-terminal residue" evidence="2">
    <location>
        <position position="1"/>
    </location>
</feature>